<dbReference type="AlphaFoldDB" id="A0A183MW77"/>
<evidence type="ECO:0000313" key="2">
    <source>
        <dbReference type="Proteomes" id="UP000277204"/>
    </source>
</evidence>
<proteinExistence type="predicted"/>
<accession>A0A183MW77</accession>
<dbReference type="EMBL" id="UZAI01018255">
    <property type="protein sequence ID" value="VDP35088.1"/>
    <property type="molecule type" value="Genomic_DNA"/>
</dbReference>
<dbReference type="Proteomes" id="UP000277204">
    <property type="component" value="Unassembled WGS sequence"/>
</dbReference>
<gene>
    <name evidence="1" type="ORF">SMRZ_LOCUS20302</name>
</gene>
<sequence>MRMKTTSVTEASVSLGLNIHKGKRKVLKHNTEKINPIILDGKALDDVESFTYLGSIMDEEEKSGADVNSSVGKARTTYSLRTNRTQNNYQLIPKSQSSIRMSRQFY</sequence>
<protein>
    <submittedName>
        <fullName evidence="1">Uncharacterized protein</fullName>
    </submittedName>
</protein>
<organism evidence="1 2">
    <name type="scientific">Schistosoma margrebowiei</name>
    <dbReference type="NCBI Taxonomy" id="48269"/>
    <lineage>
        <taxon>Eukaryota</taxon>
        <taxon>Metazoa</taxon>
        <taxon>Spiralia</taxon>
        <taxon>Lophotrochozoa</taxon>
        <taxon>Platyhelminthes</taxon>
        <taxon>Trematoda</taxon>
        <taxon>Digenea</taxon>
        <taxon>Strigeidida</taxon>
        <taxon>Schistosomatoidea</taxon>
        <taxon>Schistosomatidae</taxon>
        <taxon>Schistosoma</taxon>
    </lineage>
</organism>
<evidence type="ECO:0000313" key="1">
    <source>
        <dbReference type="EMBL" id="VDP35088.1"/>
    </source>
</evidence>
<name>A0A183MW77_9TREM</name>
<reference evidence="1 2" key="1">
    <citation type="submission" date="2018-11" db="EMBL/GenBank/DDBJ databases">
        <authorList>
            <consortium name="Pathogen Informatics"/>
        </authorList>
    </citation>
    <scope>NUCLEOTIDE SEQUENCE [LARGE SCALE GENOMIC DNA]</scope>
    <source>
        <strain evidence="1 2">Zambia</strain>
    </source>
</reference>
<keyword evidence="2" id="KW-1185">Reference proteome</keyword>